<keyword evidence="4" id="KW-0678">Repressor</keyword>
<gene>
    <name evidence="11" type="primary">HDAC7</name>
    <name evidence="11" type="ORF">EYF80_028162</name>
</gene>
<dbReference type="GO" id="GO:0005634">
    <property type="term" value="C:nucleus"/>
    <property type="evidence" value="ECO:0007669"/>
    <property type="project" value="UniProtKB-SubCell"/>
</dbReference>
<keyword evidence="9" id="KW-0539">Nucleus</keyword>
<evidence type="ECO:0000256" key="1">
    <source>
        <dbReference type="ARBA" id="ARBA00004123"/>
    </source>
</evidence>
<evidence type="ECO:0000256" key="7">
    <source>
        <dbReference type="ARBA" id="ARBA00023015"/>
    </source>
</evidence>
<evidence type="ECO:0000256" key="8">
    <source>
        <dbReference type="ARBA" id="ARBA00023163"/>
    </source>
</evidence>
<evidence type="ECO:0000256" key="6">
    <source>
        <dbReference type="ARBA" id="ARBA00022853"/>
    </source>
</evidence>
<evidence type="ECO:0000256" key="9">
    <source>
        <dbReference type="ARBA" id="ARBA00023242"/>
    </source>
</evidence>
<comment type="subcellular location">
    <subcellularLocation>
        <location evidence="1">Nucleus</location>
    </subcellularLocation>
</comment>
<dbReference type="EMBL" id="SRLO01000312">
    <property type="protein sequence ID" value="TNN61657.1"/>
    <property type="molecule type" value="Genomic_DNA"/>
</dbReference>
<accession>A0A4Z2H6W1</accession>
<evidence type="ECO:0000256" key="2">
    <source>
        <dbReference type="ARBA" id="ARBA00007738"/>
    </source>
</evidence>
<name>A0A4Z2H6W1_9TELE</name>
<dbReference type="PANTHER" id="PTHR45364">
    <property type="entry name" value="HISTONE DEACETYLASE 9-RELATED"/>
    <property type="match status" value="1"/>
</dbReference>
<keyword evidence="6" id="KW-0156">Chromatin regulator</keyword>
<evidence type="ECO:0000313" key="11">
    <source>
        <dbReference type="EMBL" id="TNN61657.1"/>
    </source>
</evidence>
<dbReference type="OrthoDB" id="424012at2759"/>
<organism evidence="11 12">
    <name type="scientific">Liparis tanakae</name>
    <name type="common">Tanaka's snailfish</name>
    <dbReference type="NCBI Taxonomy" id="230148"/>
    <lineage>
        <taxon>Eukaryota</taxon>
        <taxon>Metazoa</taxon>
        <taxon>Chordata</taxon>
        <taxon>Craniata</taxon>
        <taxon>Vertebrata</taxon>
        <taxon>Euteleostomi</taxon>
        <taxon>Actinopterygii</taxon>
        <taxon>Neopterygii</taxon>
        <taxon>Teleostei</taxon>
        <taxon>Neoteleostei</taxon>
        <taxon>Acanthomorphata</taxon>
        <taxon>Eupercaria</taxon>
        <taxon>Perciformes</taxon>
        <taxon>Cottioidei</taxon>
        <taxon>Cottales</taxon>
        <taxon>Liparidae</taxon>
        <taxon>Liparis</taxon>
    </lineage>
</organism>
<protein>
    <recommendedName>
        <fullName evidence="3">histone deacetylase</fullName>
        <ecNumber evidence="3">3.5.1.98</ecNumber>
    </recommendedName>
</protein>
<evidence type="ECO:0000256" key="3">
    <source>
        <dbReference type="ARBA" id="ARBA00012111"/>
    </source>
</evidence>
<keyword evidence="5" id="KW-0378">Hydrolase</keyword>
<dbReference type="EC" id="3.5.1.98" evidence="3"/>
<sequence length="408" mass="44797">MTGGEWSSLSNYRSCCELAEAEVLLGFSHSRIFTRLKHGHVPLDRIRPYACSPGTPDREVRTCCAKPPPPGVAPRTGKAAPRVDSSVAVQVSYAALFPMDLRVGERGMRPGSDTALLTPLHPPLLLTPFSPQPRTSFTPQQLHQHIRSPTVSGTLCRDLCYDEAVGAVASSVVKQKLQEVILKKQKQAALERTNSNTLTAAPLGPDPGASSQTLVSSPPQSSPDCSERTPLRRAASEPNLKVKHKLKKHLNTRKSPLTRKESAPATVKHRAQRLLLRDGTIANFTIQSPSTLPTITLGLPANARFVLQSFSILFREAVQGLETVQLQFGPQLDHLAPGGAHPHKPLIRTRSEPLPQSPRTLHTHLLQQQHNTQLLERLKQQTHLGKVWRSDGTHGQSDVSQREIYLLC</sequence>
<proteinExistence type="inferred from homology"/>
<dbReference type="PANTHER" id="PTHR45364:SF11">
    <property type="entry name" value="HISTONE DEACETYLASE 9"/>
    <property type="match status" value="1"/>
</dbReference>
<keyword evidence="8" id="KW-0804">Transcription</keyword>
<evidence type="ECO:0000256" key="4">
    <source>
        <dbReference type="ARBA" id="ARBA00022491"/>
    </source>
</evidence>
<dbReference type="Proteomes" id="UP000314294">
    <property type="component" value="Unassembled WGS sequence"/>
</dbReference>
<evidence type="ECO:0000256" key="10">
    <source>
        <dbReference type="SAM" id="MobiDB-lite"/>
    </source>
</evidence>
<evidence type="ECO:0000313" key="12">
    <source>
        <dbReference type="Proteomes" id="UP000314294"/>
    </source>
</evidence>
<reference evidence="11 12" key="1">
    <citation type="submission" date="2019-03" db="EMBL/GenBank/DDBJ databases">
        <title>First draft genome of Liparis tanakae, snailfish: a comprehensive survey of snailfish specific genes.</title>
        <authorList>
            <person name="Kim W."/>
            <person name="Song I."/>
            <person name="Jeong J.-H."/>
            <person name="Kim D."/>
            <person name="Kim S."/>
            <person name="Ryu S."/>
            <person name="Song J.Y."/>
            <person name="Lee S.K."/>
        </authorList>
    </citation>
    <scope>NUCLEOTIDE SEQUENCE [LARGE SCALE GENOMIC DNA]</scope>
    <source>
        <tissue evidence="11">Muscle</tissue>
    </source>
</reference>
<keyword evidence="7" id="KW-0805">Transcription regulation</keyword>
<comment type="caution">
    <text evidence="11">The sequence shown here is derived from an EMBL/GenBank/DDBJ whole genome shotgun (WGS) entry which is preliminary data.</text>
</comment>
<keyword evidence="12" id="KW-1185">Reference proteome</keyword>
<dbReference type="AlphaFoldDB" id="A0A4Z2H6W1"/>
<dbReference type="GO" id="GO:0141221">
    <property type="term" value="F:histone deacetylase activity, hydrolytic mechanism"/>
    <property type="evidence" value="ECO:0007669"/>
    <property type="project" value="UniProtKB-EC"/>
</dbReference>
<feature type="compositionally biased region" description="Basic residues" evidence="10">
    <location>
        <begin position="241"/>
        <end position="252"/>
    </location>
</feature>
<feature type="region of interest" description="Disordered" evidence="10">
    <location>
        <begin position="188"/>
        <end position="266"/>
    </location>
</feature>
<evidence type="ECO:0000256" key="5">
    <source>
        <dbReference type="ARBA" id="ARBA00022801"/>
    </source>
</evidence>
<feature type="compositionally biased region" description="Polar residues" evidence="10">
    <location>
        <begin position="209"/>
        <end position="224"/>
    </location>
</feature>
<comment type="similarity">
    <text evidence="2">Belongs to the histone deacetylase family. HD type 2 subfamily.</text>
</comment>